<feature type="active site" description="Proton acceptor; specific for D-alanine" evidence="4">
    <location>
        <position position="36"/>
    </location>
</feature>
<comment type="function">
    <text evidence="4">Catalyzes the interconversion of L-alanine and D-alanine. May also act on other amino acids.</text>
</comment>
<evidence type="ECO:0000256" key="3">
    <source>
        <dbReference type="ARBA" id="ARBA00023235"/>
    </source>
</evidence>
<name>A0ABV9D6M9_9MICO</name>
<comment type="pathway">
    <text evidence="4">Amino-acid biosynthesis; D-alanine biosynthesis; D-alanine from L-alanine: step 1/1.</text>
</comment>
<gene>
    <name evidence="6" type="primary">alr</name>
    <name evidence="6" type="ORF">ACFO3F_03825</name>
</gene>
<dbReference type="HAMAP" id="MF_01201">
    <property type="entry name" value="Ala_racemase"/>
    <property type="match status" value="1"/>
</dbReference>
<reference evidence="7" key="1">
    <citation type="journal article" date="2019" name="Int. J. Syst. Evol. Microbiol.">
        <title>The Global Catalogue of Microorganisms (GCM) 10K type strain sequencing project: providing services to taxonomists for standard genome sequencing and annotation.</title>
        <authorList>
            <consortium name="The Broad Institute Genomics Platform"/>
            <consortium name="The Broad Institute Genome Sequencing Center for Infectious Disease"/>
            <person name="Wu L."/>
            <person name="Ma J."/>
        </authorList>
    </citation>
    <scope>NUCLEOTIDE SEQUENCE [LARGE SCALE GENOMIC DNA]</scope>
    <source>
        <strain evidence="7">JCM 3369</strain>
    </source>
</reference>
<dbReference type="InterPro" id="IPR009006">
    <property type="entry name" value="Ala_racemase/Decarboxylase_C"/>
</dbReference>
<dbReference type="InterPro" id="IPR020622">
    <property type="entry name" value="Ala_racemase_pyridoxalP-BS"/>
</dbReference>
<dbReference type="InterPro" id="IPR011079">
    <property type="entry name" value="Ala_racemase_C"/>
</dbReference>
<dbReference type="PANTHER" id="PTHR30511:SF0">
    <property type="entry name" value="ALANINE RACEMASE, CATABOLIC-RELATED"/>
    <property type="match status" value="1"/>
</dbReference>
<dbReference type="SUPFAM" id="SSF50621">
    <property type="entry name" value="Alanine racemase C-terminal domain-like"/>
    <property type="match status" value="1"/>
</dbReference>
<comment type="caution">
    <text evidence="6">The sequence shown here is derived from an EMBL/GenBank/DDBJ whole genome shotgun (WGS) entry which is preliminary data.</text>
</comment>
<dbReference type="RefSeq" id="WP_122824886.1">
    <property type="nucleotide sequence ID" value="NZ_CP033325.1"/>
</dbReference>
<dbReference type="EC" id="5.1.1.1" evidence="4"/>
<evidence type="ECO:0000256" key="2">
    <source>
        <dbReference type="ARBA" id="ARBA00022898"/>
    </source>
</evidence>
<dbReference type="Gene3D" id="3.20.20.10">
    <property type="entry name" value="Alanine racemase"/>
    <property type="match status" value="1"/>
</dbReference>
<keyword evidence="7" id="KW-1185">Reference proteome</keyword>
<evidence type="ECO:0000313" key="7">
    <source>
        <dbReference type="Proteomes" id="UP001595955"/>
    </source>
</evidence>
<accession>A0ABV9D6M9</accession>
<comment type="similarity">
    <text evidence="4">Belongs to the alanine racemase family.</text>
</comment>
<dbReference type="Gene3D" id="2.40.37.10">
    <property type="entry name" value="Lyase, Ornithine Decarboxylase, Chain A, domain 1"/>
    <property type="match status" value="1"/>
</dbReference>
<dbReference type="Pfam" id="PF01168">
    <property type="entry name" value="Ala_racemase_N"/>
    <property type="match status" value="1"/>
</dbReference>
<feature type="binding site" evidence="4">
    <location>
        <position position="134"/>
    </location>
    <ligand>
        <name>substrate</name>
    </ligand>
</feature>
<dbReference type="SUPFAM" id="SSF51419">
    <property type="entry name" value="PLP-binding barrel"/>
    <property type="match status" value="1"/>
</dbReference>
<feature type="binding site" evidence="4">
    <location>
        <position position="316"/>
    </location>
    <ligand>
        <name>substrate</name>
    </ligand>
</feature>
<keyword evidence="3 4" id="KW-0413">Isomerase</keyword>
<organism evidence="6 7">
    <name type="scientific">Georgenia faecalis</name>
    <dbReference type="NCBI Taxonomy" id="2483799"/>
    <lineage>
        <taxon>Bacteria</taxon>
        <taxon>Bacillati</taxon>
        <taxon>Actinomycetota</taxon>
        <taxon>Actinomycetes</taxon>
        <taxon>Micrococcales</taxon>
        <taxon>Bogoriellaceae</taxon>
        <taxon>Georgenia</taxon>
    </lineage>
</organism>
<dbReference type="PRINTS" id="PR00992">
    <property type="entry name" value="ALARACEMASE"/>
</dbReference>
<evidence type="ECO:0000313" key="6">
    <source>
        <dbReference type="EMBL" id="MFC4554369.1"/>
    </source>
</evidence>
<dbReference type="InterPro" id="IPR001608">
    <property type="entry name" value="Ala_racemase_N"/>
</dbReference>
<dbReference type="PANTHER" id="PTHR30511">
    <property type="entry name" value="ALANINE RACEMASE"/>
    <property type="match status" value="1"/>
</dbReference>
<sequence>MTYHPARAVIDHAAIRHNVTRLREVAPAADVMAVVKADAYGHGLVPVARTALAAGATWLGVAQLGEALALRAAGVQAPLLTWLYSPGAPLGEAVEAGLDVSVSAPWALAELAEAARRTGTPARVHLKVDTGMSRGGVTPADLPALARAAAALVAEGVVDVVGVWSHLARADEPDEGTTGVQLARFHDAVRAVEGAGLAPRLRHLAASSAIFTAPATHLDLVRPGLALYGLSPIPDLADAATLGLRPAMRLEADAILVKDVDTATPVSYGHTYVTDAATRLAVLPVGYGDGIPRHASNRGPVLLGGRRVRVAGRVCMDQVVVDLGPGSDVAAGTTAVLFGDGTDGAPTAQDWADAAGTISYEIVSRLGDRVPRVHVNVREDADG</sequence>
<dbReference type="GO" id="GO:0008784">
    <property type="term" value="F:alanine racemase activity"/>
    <property type="evidence" value="ECO:0007669"/>
    <property type="project" value="UniProtKB-EC"/>
</dbReference>
<comment type="cofactor">
    <cofactor evidence="1 4">
        <name>pyridoxal 5'-phosphate</name>
        <dbReference type="ChEBI" id="CHEBI:597326"/>
    </cofactor>
</comment>
<dbReference type="CDD" id="cd00430">
    <property type="entry name" value="PLPDE_III_AR"/>
    <property type="match status" value="1"/>
</dbReference>
<feature type="modified residue" description="N6-(pyridoxal phosphate)lysine" evidence="4">
    <location>
        <position position="36"/>
    </location>
</feature>
<dbReference type="Pfam" id="PF00842">
    <property type="entry name" value="Ala_racemase_C"/>
    <property type="match status" value="1"/>
</dbReference>
<feature type="domain" description="Alanine racemase C-terminal" evidence="5">
    <location>
        <begin position="247"/>
        <end position="375"/>
    </location>
</feature>
<dbReference type="InterPro" id="IPR029066">
    <property type="entry name" value="PLP-binding_barrel"/>
</dbReference>
<protein>
    <recommendedName>
        <fullName evidence="4">Alanine racemase</fullName>
        <ecNumber evidence="4">5.1.1.1</ecNumber>
    </recommendedName>
</protein>
<dbReference type="NCBIfam" id="TIGR00492">
    <property type="entry name" value="alr"/>
    <property type="match status" value="1"/>
</dbReference>
<dbReference type="PROSITE" id="PS00395">
    <property type="entry name" value="ALANINE_RACEMASE"/>
    <property type="match status" value="1"/>
</dbReference>
<comment type="catalytic activity">
    <reaction evidence="4">
        <text>L-alanine = D-alanine</text>
        <dbReference type="Rhea" id="RHEA:20249"/>
        <dbReference type="ChEBI" id="CHEBI:57416"/>
        <dbReference type="ChEBI" id="CHEBI:57972"/>
        <dbReference type="EC" id="5.1.1.1"/>
    </reaction>
</comment>
<evidence type="ECO:0000259" key="5">
    <source>
        <dbReference type="SMART" id="SM01005"/>
    </source>
</evidence>
<feature type="active site" description="Proton acceptor; specific for L-alanine" evidence="4">
    <location>
        <position position="268"/>
    </location>
</feature>
<dbReference type="InterPro" id="IPR000821">
    <property type="entry name" value="Ala_racemase"/>
</dbReference>
<dbReference type="SMART" id="SM01005">
    <property type="entry name" value="Ala_racemase_C"/>
    <property type="match status" value="1"/>
</dbReference>
<evidence type="ECO:0000256" key="1">
    <source>
        <dbReference type="ARBA" id="ARBA00001933"/>
    </source>
</evidence>
<dbReference type="EMBL" id="JBHSGF010000002">
    <property type="protein sequence ID" value="MFC4554369.1"/>
    <property type="molecule type" value="Genomic_DNA"/>
</dbReference>
<keyword evidence="2 4" id="KW-0663">Pyridoxal phosphate</keyword>
<proteinExistence type="inferred from homology"/>
<evidence type="ECO:0000256" key="4">
    <source>
        <dbReference type="HAMAP-Rule" id="MF_01201"/>
    </source>
</evidence>
<dbReference type="Proteomes" id="UP001595955">
    <property type="component" value="Unassembled WGS sequence"/>
</dbReference>